<accession>G0V2R5</accession>
<reference evidence="1" key="1">
    <citation type="journal article" date="2012" name="Proc. Natl. Acad. Sci. U.S.A.">
        <title>Antigenic diversity is generated by distinct evolutionary mechanisms in African trypanosome species.</title>
        <authorList>
            <person name="Jackson A.P."/>
            <person name="Berry A."/>
            <person name="Aslett M."/>
            <person name="Allison H.C."/>
            <person name="Burton P."/>
            <person name="Vavrova-Anderson J."/>
            <person name="Brown R."/>
            <person name="Browne H."/>
            <person name="Corton N."/>
            <person name="Hauser H."/>
            <person name="Gamble J."/>
            <person name="Gilderthorp R."/>
            <person name="Marcello L."/>
            <person name="McQuillan J."/>
            <person name="Otto T.D."/>
            <person name="Quail M.A."/>
            <person name="Sanders M.J."/>
            <person name="van Tonder A."/>
            <person name="Ginger M.L."/>
            <person name="Field M.C."/>
            <person name="Barry J.D."/>
            <person name="Hertz-Fowler C."/>
            <person name="Berriman M."/>
        </authorList>
    </citation>
    <scope>NUCLEOTIDE SEQUENCE</scope>
    <source>
        <strain evidence="1">IL3000</strain>
    </source>
</reference>
<evidence type="ECO:0000313" key="1">
    <source>
        <dbReference type="EMBL" id="CCC95937.1"/>
    </source>
</evidence>
<sequence>MEGTSENDFDAGMERGLCNAMLEMAESPSKGDSDDNDIVDIRSAHCCENSTVDDGHTSMSAKSEKQEQSYLAMLSNFQSGTMFDGLSCGGLPAGQSLPSRGLYSFGTALPSHMEAELGESNADTTTRDKRDSFLDSYSAVSSTTQHPLTNESVGSGTCVYSSIATSSLQGRRLNFRLFLTKKAVPAAMMKEGQAGVFVGQLPSSYSEEDTAALLRAIGADAGITVHVRDVKSHNQSRTCAFVTVNRGALEVLLTYSKRVLCDSSCVWVVEKDKAAHLKDFVDGLVRERLRGVPKAALVLEELTPQYVRGQTAGTKEWKSGVASSRDAVGTMDGFFMAMPTMMAHSAPPPPMPTLSEGHVMVGTPQMPMGFVMPSWGGVGQTPASGPQIASGNSQLIGTMPSGNVYGNPGACFLAIPQPGPTAVRSQGMSVCLMAPNSNTVQSIPYMSNYPSGNMYASTRGGPPPNASGGVPLQQVGASASSVQVGLGSFVQQVHGGSPMLFQSLPSYTVQQVIQQQQHQ</sequence>
<gene>
    <name evidence="1" type="ORF">TCIL3000_11_14540</name>
</gene>
<dbReference type="EMBL" id="HE575324">
    <property type="protein sequence ID" value="CCC95937.1"/>
    <property type="molecule type" value="Genomic_DNA"/>
</dbReference>
<organism evidence="1">
    <name type="scientific">Trypanosoma congolense (strain IL3000)</name>
    <dbReference type="NCBI Taxonomy" id="1068625"/>
    <lineage>
        <taxon>Eukaryota</taxon>
        <taxon>Discoba</taxon>
        <taxon>Euglenozoa</taxon>
        <taxon>Kinetoplastea</taxon>
        <taxon>Metakinetoplastina</taxon>
        <taxon>Trypanosomatida</taxon>
        <taxon>Trypanosomatidae</taxon>
        <taxon>Trypanosoma</taxon>
        <taxon>Nannomonas</taxon>
    </lineage>
</organism>
<name>G0V2R5_TRYCI</name>
<proteinExistence type="predicted"/>
<dbReference type="VEuPathDB" id="TriTrypDB:TcIL3000.11.14540"/>
<dbReference type="AlphaFoldDB" id="G0V2R5"/>
<protein>
    <submittedName>
        <fullName evidence="1">Uncharacterized protein TCIL3000_11_14540</fullName>
    </submittedName>
</protein>